<proteinExistence type="predicted"/>
<keyword evidence="1" id="KW-0238">DNA-binding</keyword>
<evidence type="ECO:0000313" key="1">
    <source>
        <dbReference type="EMBL" id="TCO07871.1"/>
    </source>
</evidence>
<dbReference type="InterPro" id="IPR038475">
    <property type="entry name" value="RecG_C_sf"/>
</dbReference>
<gene>
    <name evidence="1" type="ORF">EV194_10611</name>
</gene>
<dbReference type="OrthoDB" id="1120869at2"/>
<dbReference type="EMBL" id="SLWK01000006">
    <property type="protein sequence ID" value="TCO07871.1"/>
    <property type="molecule type" value="Genomic_DNA"/>
</dbReference>
<dbReference type="Proteomes" id="UP000295221">
    <property type="component" value="Unassembled WGS sequence"/>
</dbReference>
<dbReference type="Gene3D" id="1.10.10.10">
    <property type="entry name" value="Winged helix-like DNA-binding domain superfamily/Winged helix DNA-binding domain"/>
    <property type="match status" value="1"/>
</dbReference>
<dbReference type="AlphaFoldDB" id="A0A4R2GI56"/>
<accession>A0A4R2GI56</accession>
<dbReference type="Gene3D" id="3.30.565.60">
    <property type="match status" value="1"/>
</dbReference>
<dbReference type="Pfam" id="PF13412">
    <property type="entry name" value="HTH_24"/>
    <property type="match status" value="1"/>
</dbReference>
<protein>
    <submittedName>
        <fullName evidence="1">Winged helix-turn-helix DNA-binding protein</fullName>
    </submittedName>
</protein>
<dbReference type="PANTHER" id="PTHR30595:SF6">
    <property type="entry name" value="SCHLAFEN ALBA-2 DOMAIN-CONTAINING PROTEIN"/>
    <property type="match status" value="1"/>
</dbReference>
<evidence type="ECO:0000313" key="2">
    <source>
        <dbReference type="Proteomes" id="UP000295221"/>
    </source>
</evidence>
<name>A0A4R2GI56_9BACT</name>
<dbReference type="SUPFAM" id="SSF46785">
    <property type="entry name" value="Winged helix' DNA-binding domain"/>
    <property type="match status" value="1"/>
</dbReference>
<dbReference type="Pfam" id="PF13749">
    <property type="entry name" value="HATPase_c_4"/>
    <property type="match status" value="1"/>
</dbReference>
<dbReference type="GO" id="GO:0003677">
    <property type="term" value="F:DNA binding"/>
    <property type="evidence" value="ECO:0007669"/>
    <property type="project" value="UniProtKB-KW"/>
</dbReference>
<dbReference type="InterPro" id="IPR036388">
    <property type="entry name" value="WH-like_DNA-bd_sf"/>
</dbReference>
<keyword evidence="2" id="KW-1185">Reference proteome</keyword>
<sequence length="188" mass="21458">MEAVREIVMNMIIHRDYRSASDSIVKVYDDRIEFYNPGRLPDSITVDDLLSNRYKSTPRNKLIADFCKSLGLIEKYGSGIRRVIEYFKDAELPQPDFRNISDGFLVTIYDKEMAKVGEKVGDRLTGNQIKIINLMISDSFVSAKDLSDRIGISVRKIETNISKLKELGYIKRVGPANGGCWEVEKRID</sequence>
<organism evidence="1 2">
    <name type="scientific">Natronoflexus pectinivorans</name>
    <dbReference type="NCBI Taxonomy" id="682526"/>
    <lineage>
        <taxon>Bacteria</taxon>
        <taxon>Pseudomonadati</taxon>
        <taxon>Bacteroidota</taxon>
        <taxon>Bacteroidia</taxon>
        <taxon>Marinilabiliales</taxon>
        <taxon>Marinilabiliaceae</taxon>
        <taxon>Natronoflexus</taxon>
    </lineage>
</organism>
<reference evidence="1 2" key="1">
    <citation type="submission" date="2019-03" db="EMBL/GenBank/DDBJ databases">
        <title>Genomic Encyclopedia of Type Strains, Phase IV (KMG-IV): sequencing the most valuable type-strain genomes for metagenomic binning, comparative biology and taxonomic classification.</title>
        <authorList>
            <person name="Goeker M."/>
        </authorList>
    </citation>
    <scope>NUCLEOTIDE SEQUENCE [LARGE SCALE GENOMIC DNA]</scope>
    <source>
        <strain evidence="1 2">DSM 24179</strain>
    </source>
</reference>
<comment type="caution">
    <text evidence="1">The sequence shown here is derived from an EMBL/GenBank/DDBJ whole genome shotgun (WGS) entry which is preliminary data.</text>
</comment>
<dbReference type="PANTHER" id="PTHR30595">
    <property type="entry name" value="GLPR-RELATED TRANSCRIPTIONAL REPRESSOR"/>
    <property type="match status" value="1"/>
</dbReference>
<dbReference type="InterPro" id="IPR036390">
    <property type="entry name" value="WH_DNA-bd_sf"/>
</dbReference>